<dbReference type="GO" id="GO:0004197">
    <property type="term" value="F:cysteine-type endopeptidase activity"/>
    <property type="evidence" value="ECO:0007669"/>
    <property type="project" value="InterPro"/>
</dbReference>
<dbReference type="GO" id="GO:0006508">
    <property type="term" value="P:proteolysis"/>
    <property type="evidence" value="ECO:0007669"/>
    <property type="project" value="InterPro"/>
</dbReference>
<organism evidence="6 7">
    <name type="scientific">Sanghuangporus baumii</name>
    <name type="common">Phellinus baumii</name>
    <dbReference type="NCBI Taxonomy" id="108892"/>
    <lineage>
        <taxon>Eukaryota</taxon>
        <taxon>Fungi</taxon>
        <taxon>Dikarya</taxon>
        <taxon>Basidiomycota</taxon>
        <taxon>Agaricomycotina</taxon>
        <taxon>Agaricomycetes</taxon>
        <taxon>Hymenochaetales</taxon>
        <taxon>Hymenochaetaceae</taxon>
        <taxon>Sanghuangporus</taxon>
    </lineage>
</organism>
<sequence length="654" mass="73111">MSRVAELTSNHLAPGSGSGFRLTLWPLDLIGAKSYKQTSQDPPPPPSTRTTSTSTSLPFKVSGTICITFIRARAVTRLMAQFKLPRCMTICTVYPLLLLLQAPAMHDHMHRVPSPSPAFPTPYPTYEAFQQSPLRSPRPVSPGGFVIPQHGYEPPIPPTEWDNRGRSRERGMDLSKGYTAVHTHQSRRHHDQDPVYVQATSQETRQNKLHKHHHHDRHHRPASHGRLPNITIHANGQTYAVPSQPAHQQGASAPAQVVYGTPVAAHRVRPSHSAQQLPHAHAAASRTYFLILFSEIALFLDLPFTVNPGELTIFTAHSNLIPTTQMPVPRLPPKDIVYYGPSIGNKRHYFQYSQCSRRKKALCIGINYTGQANQLNGCINDARRMRSFLIKRYGFQPGDIVLLTDEGRSQRERPTRRNIIDAMKWLVRGAQANDSLVFHFSGHGGQTPDQDGDEIDGYDETIFPLDWKKTGHIVDDDMHTLMVRPLPAGCRLTAIFDCCHSGSALDLPYTYSTNGKLKREPNLDRAAGADTFGDRPFIDGQLSMENLTQAFADGMRGIGDENRRRKYAMKIKTSPADVICWAGCKDSQTSADTYQNNEATGAMSYAFTSSLKAKPDQTYQELLVNIRRILKHRFSQKPQLSASHPIDTSLKFVL</sequence>
<dbReference type="InterPro" id="IPR050452">
    <property type="entry name" value="Metacaspase"/>
</dbReference>
<evidence type="ECO:0000256" key="2">
    <source>
        <dbReference type="ARBA" id="ARBA00022703"/>
    </source>
</evidence>
<dbReference type="Gene3D" id="3.40.50.12660">
    <property type="match status" value="1"/>
</dbReference>
<dbReference type="EMBL" id="LNZH02000155">
    <property type="protein sequence ID" value="OCB89468.1"/>
    <property type="molecule type" value="Genomic_DNA"/>
</dbReference>
<evidence type="ECO:0000313" key="7">
    <source>
        <dbReference type="Proteomes" id="UP000757232"/>
    </source>
</evidence>
<feature type="compositionally biased region" description="Basic and acidic residues" evidence="4">
    <location>
        <begin position="161"/>
        <end position="170"/>
    </location>
</feature>
<dbReference type="OrthoDB" id="3223806at2759"/>
<keyword evidence="3" id="KW-0645">Protease</keyword>
<dbReference type="PANTHER" id="PTHR48104">
    <property type="entry name" value="METACASPASE-4"/>
    <property type="match status" value="1"/>
</dbReference>
<accession>A0A9Q5I0L8</accession>
<dbReference type="SUPFAM" id="SSF52129">
    <property type="entry name" value="Caspase-like"/>
    <property type="match status" value="1"/>
</dbReference>
<protein>
    <submittedName>
        <fullName evidence="6">Peptidase C14</fullName>
    </submittedName>
</protein>
<feature type="region of interest" description="Disordered" evidence="4">
    <location>
        <begin position="204"/>
        <end position="227"/>
    </location>
</feature>
<feature type="region of interest" description="Disordered" evidence="4">
    <location>
        <begin position="146"/>
        <end position="170"/>
    </location>
</feature>
<dbReference type="InterPro" id="IPR011600">
    <property type="entry name" value="Pept_C14_caspase"/>
</dbReference>
<evidence type="ECO:0000256" key="4">
    <source>
        <dbReference type="SAM" id="MobiDB-lite"/>
    </source>
</evidence>
<comment type="caution">
    <text evidence="6">The sequence shown here is derived from an EMBL/GenBank/DDBJ whole genome shotgun (WGS) entry which is preliminary data.</text>
</comment>
<evidence type="ECO:0000256" key="3">
    <source>
        <dbReference type="ARBA" id="ARBA00022807"/>
    </source>
</evidence>
<keyword evidence="3" id="KW-0788">Thiol protease</keyword>
<keyword evidence="2" id="KW-0053">Apoptosis</keyword>
<keyword evidence="3" id="KW-0378">Hydrolase</keyword>
<feature type="compositionally biased region" description="Basic residues" evidence="4">
    <location>
        <begin position="207"/>
        <end position="223"/>
    </location>
</feature>
<dbReference type="InterPro" id="IPR029030">
    <property type="entry name" value="Caspase-like_dom_sf"/>
</dbReference>
<proteinExistence type="inferred from homology"/>
<keyword evidence="7" id="KW-1185">Reference proteome</keyword>
<feature type="region of interest" description="Disordered" evidence="4">
    <location>
        <begin position="35"/>
        <end position="56"/>
    </location>
</feature>
<evidence type="ECO:0000256" key="1">
    <source>
        <dbReference type="ARBA" id="ARBA00009005"/>
    </source>
</evidence>
<gene>
    <name evidence="6" type="ORF">A7U60_g3358</name>
</gene>
<comment type="similarity">
    <text evidence="1">Belongs to the peptidase C14B family.</text>
</comment>
<dbReference type="AlphaFoldDB" id="A0A9Q5I0L8"/>
<name>A0A9Q5I0L8_SANBA</name>
<evidence type="ECO:0000259" key="5">
    <source>
        <dbReference type="Pfam" id="PF00656"/>
    </source>
</evidence>
<dbReference type="GO" id="GO:0005737">
    <property type="term" value="C:cytoplasm"/>
    <property type="evidence" value="ECO:0007669"/>
    <property type="project" value="TreeGrafter"/>
</dbReference>
<reference evidence="6" key="1">
    <citation type="submission" date="2016-06" db="EMBL/GenBank/DDBJ databases">
        <title>Draft Genome sequence of the fungus Inonotus baumii.</title>
        <authorList>
            <person name="Zhu H."/>
            <person name="Lin W."/>
        </authorList>
    </citation>
    <scope>NUCLEOTIDE SEQUENCE</scope>
    <source>
        <strain evidence="6">821</strain>
    </source>
</reference>
<feature type="domain" description="Peptidase C14 caspase" evidence="5">
    <location>
        <begin position="358"/>
        <end position="645"/>
    </location>
</feature>
<dbReference type="PANTHER" id="PTHR48104:SF30">
    <property type="entry name" value="METACASPASE-1"/>
    <property type="match status" value="1"/>
</dbReference>
<dbReference type="Proteomes" id="UP000757232">
    <property type="component" value="Unassembled WGS sequence"/>
</dbReference>
<evidence type="ECO:0000313" key="6">
    <source>
        <dbReference type="EMBL" id="OCB89468.1"/>
    </source>
</evidence>
<dbReference type="Pfam" id="PF00656">
    <property type="entry name" value="Peptidase_C14"/>
    <property type="match status" value="1"/>
</dbReference>
<dbReference type="GO" id="GO:0006915">
    <property type="term" value="P:apoptotic process"/>
    <property type="evidence" value="ECO:0007669"/>
    <property type="project" value="UniProtKB-KW"/>
</dbReference>